<dbReference type="InterPro" id="IPR029476">
    <property type="entry name" value="DNase_NucA_NucB"/>
</dbReference>
<evidence type="ECO:0000313" key="7">
    <source>
        <dbReference type="EMBL" id="TMR22651.1"/>
    </source>
</evidence>
<dbReference type="EMBL" id="VCKY01000027">
    <property type="protein sequence ID" value="TMR22651.1"/>
    <property type="molecule type" value="Genomic_DNA"/>
</dbReference>
<evidence type="ECO:0000256" key="1">
    <source>
        <dbReference type="ARBA" id="ARBA00004613"/>
    </source>
</evidence>
<dbReference type="Pfam" id="PF13385">
    <property type="entry name" value="Laminin_G_3"/>
    <property type="match status" value="1"/>
</dbReference>
<evidence type="ECO:0000256" key="3">
    <source>
        <dbReference type="ARBA" id="ARBA00022729"/>
    </source>
</evidence>
<feature type="region of interest" description="Disordered" evidence="5">
    <location>
        <begin position="1"/>
        <end position="29"/>
    </location>
</feature>
<dbReference type="Pfam" id="PF24517">
    <property type="entry name" value="CBM96"/>
    <property type="match status" value="1"/>
</dbReference>
<dbReference type="InterPro" id="IPR055372">
    <property type="entry name" value="CBM96"/>
</dbReference>
<dbReference type="Pfam" id="PF14040">
    <property type="entry name" value="DNase_NucA_NucB"/>
    <property type="match status" value="1"/>
</dbReference>
<sequence length="1889" mass="201279">MSAPAIAQGPTPPATPTSASTTPSGATSEPVLKTAWDKAAKSGKPVEVPSQFTETMKVWANPDGKNLRAELYTRPVQLKNPASGAWEPIDTSIVTRDGKLQASRVKTPLTFGGRGTKDLVSADGKHGKTGLGVTRALPEPKISGSAVTYPDAVAPGADLVVLAQADGFVSQVVFRQRPTGPVTVRLPLTLPEGTNFGKTPQGLPQLQDAKGEAKAAPIVLTATDAKVEAAPEQGRTSPVKARVETSGKTSELVFSPDEKFLADPAVTYPVTVAAASEWFGGGAPDDAWVSRNDPYNNNAAAGYLRAGTTSTSADIARVYMKFDTTDPVLQGATVHDADLRMWNYKSGGPNGELCGDPMGGSGIRAARVDSAWTLDGTIDSLDWYNQPSSTAAETVNRAGYNYDADPASWCAKDEELFYEVTAMTRAWIQQGVANHGMVLKAASETAAINWRQYYSSQFGGGDPYPGYRHPPALIIYYTPAPVRTTGFMIPYKEIPTVGDARDNSFPSTEELSAPLMTEDEVLAARESVPFDYSMEDSQLGLATPDDLTPEQWEEAVGATFVPDEVGRWKFNEGEGSTAVGTTPAGHDATLGSGTRWVAGKSGSALSNSPMARIAAAHRAVQQGKPVEVPEETSETSITYAQPDGKTFSTEITAGPARTKQNGSWVPIDTSLSNQDGVLSPKAIKSGIGVKVSNGGESPFVELTDAEGERYALSWPTPLPVPSVKGGVVTYADAAGKGADLVVTVLPTGFRHDVVLRERPAKPLELRIGVETTGLTLDEGKGGRLLLKDKAGKIVASAAQPTMWEKGARGVLPGADQAKVSTDVVTEDGRTELVLKPDHRFLTALDTVYPVRVDPTVALPLNHDVEVNSDNDADWPADPTASFLLAGTQTGGYKYRVHLKFDTAAVAGSTVTDAKLSMNTIDAQNCGATVGAGIQVARLTSAWDPDNVHWANKPALTTEDASTNTKGVNEDCATWPDSMEWNVTGIAQDWASGAANHGLVLKSPGEANVSNYRVFTSAEETDFASPPKLIITSSGPASSPTVSGPAITPSQVVNGTTMVGSLTPQLAATVADTAPGTLIGQFEVEHDPIATGQGTGQIWAGDSAAVTSGGQAIAAVPVDKLSNGWKIRWRVRAVNATATTTSAWSEWQSATVAVATTDPAVGTFEVIPSQLVNGKTVTTSLTPTLRVVVNGPEGQPLRAEFEVEHDPAAAGQGSGQIWTGAVDGVVSGGQAGVPLPEGTLSDGWSVRWRARAIAGQAASPWADWQPLTVNTGKGQQQALATTARPVIRTDQSFTVAAWLRWSDKDGDYSVFEQKGTHQAPFLLGNDPEDGLVFTFTSADAPDAAVEGVVSGVEPPVDGWFHLAGSYDATTRTATLYLNGTPVKSQVISFPTWNVESAMSIGARMQGDLDEAHISQRPLAQEDVVQLYTLTDLPAPSPDTSRLGAAAAASRKFPYNRLTHEDCATAVGKPERPAWEAAYLGPVRRAFHYKNSYNMCYAMWIGERDEDNNLDDEEDVRRVAKWYGRLTLVFHTHVGKGNKNTQARDAKAGINSRQIKVWARLDEVNIIDSDWGSRRLNLGLGQNGLNCKTTYVEGGVVKDGTHGRTAKITDWAGGGDFEFTLSVPWDGLDHPDKVGTCAVQPFVRYIDNPDITDLMWYFHPRFREKKHVQTFICDSADWIAAHAGGCIVGSVAPIFILNANDTDKGKKSVEKSVENIYTALYDPQNSKPNPPGWPTKKIPGGWNVNNPGCNYVDGQPGGCLHRTRDTAIHRKNRGVAIPACRLYEGAYSRPDSCDEFPFATTLEGAGSGTNYSVKVMDESDNCSSGSRLSVFYQRNRIRERSPFWVDVVQLGHSRPASGAPGIVATEALYPEEISDFRGCSIDGVDNPIGPN</sequence>
<reference evidence="7 8" key="1">
    <citation type="submission" date="2019-05" db="EMBL/GenBank/DDBJ databases">
        <title>Draft genome sequence of Nonomuraea turkmeniaca DSM 43926.</title>
        <authorList>
            <person name="Saricaoglu S."/>
            <person name="Isik K."/>
        </authorList>
    </citation>
    <scope>NUCLEOTIDE SEQUENCE [LARGE SCALE GENOMIC DNA]</scope>
    <source>
        <strain evidence="7 8">DSM 43926</strain>
    </source>
</reference>
<dbReference type="InterPro" id="IPR013320">
    <property type="entry name" value="ConA-like_dom_sf"/>
</dbReference>
<gene>
    <name evidence="7" type="ORF">ETD86_11000</name>
</gene>
<dbReference type="Proteomes" id="UP000309128">
    <property type="component" value="Unassembled WGS sequence"/>
</dbReference>
<accession>A0A5S4FR31</accession>
<keyword evidence="4" id="KW-1015">Disulfide bond</keyword>
<feature type="domain" description="LamG-like jellyroll fold" evidence="6">
    <location>
        <begin position="1290"/>
        <end position="1420"/>
    </location>
</feature>
<dbReference type="Gene3D" id="2.60.120.200">
    <property type="match status" value="1"/>
</dbReference>
<keyword evidence="2" id="KW-0964">Secreted</keyword>
<dbReference type="SUPFAM" id="SSF49899">
    <property type="entry name" value="Concanavalin A-like lectins/glucanases"/>
    <property type="match status" value="1"/>
</dbReference>
<comment type="subcellular location">
    <subcellularLocation>
        <location evidence="1">Secreted</location>
    </subcellularLocation>
</comment>
<evidence type="ECO:0000256" key="2">
    <source>
        <dbReference type="ARBA" id="ARBA00022525"/>
    </source>
</evidence>
<keyword evidence="8" id="KW-1185">Reference proteome</keyword>
<protein>
    <submittedName>
        <fullName evidence="7">DNRLRE domain-containing protein</fullName>
    </submittedName>
</protein>
<evidence type="ECO:0000256" key="5">
    <source>
        <dbReference type="SAM" id="MobiDB-lite"/>
    </source>
</evidence>
<dbReference type="GO" id="GO:0005576">
    <property type="term" value="C:extracellular region"/>
    <property type="evidence" value="ECO:0007669"/>
    <property type="project" value="UniProtKB-SubCell"/>
</dbReference>
<organism evidence="7 8">
    <name type="scientific">Nonomuraea turkmeniaca</name>
    <dbReference type="NCBI Taxonomy" id="103838"/>
    <lineage>
        <taxon>Bacteria</taxon>
        <taxon>Bacillati</taxon>
        <taxon>Actinomycetota</taxon>
        <taxon>Actinomycetes</taxon>
        <taxon>Streptosporangiales</taxon>
        <taxon>Streptosporangiaceae</taxon>
        <taxon>Nonomuraea</taxon>
    </lineage>
</organism>
<keyword evidence="3" id="KW-0732">Signal</keyword>
<evidence type="ECO:0000259" key="6">
    <source>
        <dbReference type="SMART" id="SM00560"/>
    </source>
</evidence>
<dbReference type="NCBIfam" id="NF033679">
    <property type="entry name" value="DNRLRE_dom"/>
    <property type="match status" value="2"/>
</dbReference>
<comment type="caution">
    <text evidence="7">The sequence shown here is derived from an EMBL/GenBank/DDBJ whole genome shotgun (WGS) entry which is preliminary data.</text>
</comment>
<dbReference type="InterPro" id="IPR006558">
    <property type="entry name" value="LamG-like"/>
</dbReference>
<dbReference type="OrthoDB" id="3543639at2"/>
<name>A0A5S4FR31_9ACTN</name>
<proteinExistence type="predicted"/>
<feature type="compositionally biased region" description="Low complexity" evidence="5">
    <location>
        <begin position="16"/>
        <end position="28"/>
    </location>
</feature>
<evidence type="ECO:0000256" key="4">
    <source>
        <dbReference type="ARBA" id="ARBA00023157"/>
    </source>
</evidence>
<evidence type="ECO:0000313" key="8">
    <source>
        <dbReference type="Proteomes" id="UP000309128"/>
    </source>
</evidence>
<dbReference type="SMART" id="SM00560">
    <property type="entry name" value="LamGL"/>
    <property type="match status" value="1"/>
</dbReference>